<evidence type="ECO:0000259" key="1">
    <source>
        <dbReference type="Pfam" id="PF07714"/>
    </source>
</evidence>
<gene>
    <name evidence="2" type="ORF">M569_13839</name>
</gene>
<proteinExistence type="predicted"/>
<dbReference type="AlphaFoldDB" id="S8DDX4"/>
<dbReference type="Pfam" id="PF07714">
    <property type="entry name" value="PK_Tyr_Ser-Thr"/>
    <property type="match status" value="1"/>
</dbReference>
<keyword evidence="3" id="KW-1185">Reference proteome</keyword>
<dbReference type="InterPro" id="IPR001245">
    <property type="entry name" value="Ser-Thr/Tyr_kinase_cat_dom"/>
</dbReference>
<comment type="caution">
    <text evidence="2">The sequence shown here is derived from an EMBL/GenBank/DDBJ whole genome shotgun (WGS) entry which is preliminary data.</text>
</comment>
<protein>
    <submittedName>
        <fullName evidence="2">Protein kinase</fullName>
    </submittedName>
</protein>
<dbReference type="OrthoDB" id="4062651at2759"/>
<evidence type="ECO:0000313" key="2">
    <source>
        <dbReference type="EMBL" id="EPS60963.1"/>
    </source>
</evidence>
<dbReference type="Gene3D" id="1.10.510.10">
    <property type="entry name" value="Transferase(Phosphotransferase) domain 1"/>
    <property type="match status" value="1"/>
</dbReference>
<name>S8DDX4_9LAMI</name>
<dbReference type="SUPFAM" id="SSF56112">
    <property type="entry name" value="Protein kinase-like (PK-like)"/>
    <property type="match status" value="1"/>
</dbReference>
<sequence length="79" mass="8899">MPLTNGKINNLRPEIPRCCPTLLANVMRRCWDANAEKRPEMDEAVAMLEAIDTSRGGGMIPLDQSQGCCFFCFRRKRGP</sequence>
<dbReference type="EMBL" id="AUSU01007180">
    <property type="protein sequence ID" value="EPS60963.1"/>
    <property type="molecule type" value="Genomic_DNA"/>
</dbReference>
<accession>S8DDX4</accession>
<keyword evidence="2" id="KW-0418">Kinase</keyword>
<dbReference type="GO" id="GO:0004672">
    <property type="term" value="F:protein kinase activity"/>
    <property type="evidence" value="ECO:0007669"/>
    <property type="project" value="InterPro"/>
</dbReference>
<dbReference type="InterPro" id="IPR011009">
    <property type="entry name" value="Kinase-like_dom_sf"/>
</dbReference>
<dbReference type="Proteomes" id="UP000015453">
    <property type="component" value="Unassembled WGS sequence"/>
</dbReference>
<feature type="domain" description="Serine-threonine/tyrosine-protein kinase catalytic" evidence="1">
    <location>
        <begin position="10"/>
        <end position="47"/>
    </location>
</feature>
<organism evidence="2 3">
    <name type="scientific">Genlisea aurea</name>
    <dbReference type="NCBI Taxonomy" id="192259"/>
    <lineage>
        <taxon>Eukaryota</taxon>
        <taxon>Viridiplantae</taxon>
        <taxon>Streptophyta</taxon>
        <taxon>Embryophyta</taxon>
        <taxon>Tracheophyta</taxon>
        <taxon>Spermatophyta</taxon>
        <taxon>Magnoliopsida</taxon>
        <taxon>eudicotyledons</taxon>
        <taxon>Gunneridae</taxon>
        <taxon>Pentapetalae</taxon>
        <taxon>asterids</taxon>
        <taxon>lamiids</taxon>
        <taxon>Lamiales</taxon>
        <taxon>Lentibulariaceae</taxon>
        <taxon>Genlisea</taxon>
    </lineage>
</organism>
<reference evidence="2 3" key="1">
    <citation type="journal article" date="2013" name="BMC Genomics">
        <title>The miniature genome of a carnivorous plant Genlisea aurea contains a low number of genes and short non-coding sequences.</title>
        <authorList>
            <person name="Leushkin E.V."/>
            <person name="Sutormin R.A."/>
            <person name="Nabieva E.R."/>
            <person name="Penin A.A."/>
            <person name="Kondrashov A.S."/>
            <person name="Logacheva M.D."/>
        </authorList>
    </citation>
    <scope>NUCLEOTIDE SEQUENCE [LARGE SCALE GENOMIC DNA]</scope>
</reference>
<evidence type="ECO:0000313" key="3">
    <source>
        <dbReference type="Proteomes" id="UP000015453"/>
    </source>
</evidence>
<keyword evidence="2" id="KW-0808">Transferase</keyword>